<feature type="region of interest" description="Disordered" evidence="1">
    <location>
        <begin position="388"/>
        <end position="517"/>
    </location>
</feature>
<proteinExistence type="predicted"/>
<sequence>MEDPVEHLRAAALSTLKSKRRKPVPVKPSVAIQSQKPPPAESLQLDYGLDENVGGDVTTPLKNEPPSLSQSKLPTLDDEGHSREEGEISEGEDISMTVPSILPIHQLPAPTKSEKSENLEPQDEERSATSEAPLTTSPEAVPSVIKLPTPTPTLMERISEPVYTDVKQEERGDSMVFADRVSDDVDMQHVRPGLALTQEEYDSVKVIVLDLLGWGVDFKYLFESGINKSLLYYVFNELNLRLPNDFDMTGIVLYTPEAITEAQQASASMTSPPAPNTSSLSPEIVRLPKPSLSSRLTTPPPTSVLTQAMGSPVDSDLHDMERRRRQELVARKAAAQASRKTKRSDHGKMFVITTSDGAQENDTNSLIPAETVDDFLNSLGPVQNLKLSITDNTHPLPEMKDDMEVDSTPEQKQLIESDPEKAIQRHASSDRSFSEPPPLSSEAPPTSVSSTSTTFSPVTSAFVLDTEAPPPARIQPVRRGTKRPVASDFVDFDSSPRKHNSFRHTEHINGNGQLNAIPRRVPTSTSFHNIGASRRCVIELSDSEEEGGPQSSAQQLYEESARQRKELNRQGKQILYPSPAPFKASDAMSPAALAQKESEIRKMRELIAQREEETRLRKLAMAKLQSNPGTRPSSTISNTGISLKQEDLDVVIAVAERLANNGQFTKNIRDPESATPPAEAASRASSSDFSTGFSTEIYPTGIEGARALPAQQQISQIADSTQGQDSPAARTFSLCTTPQLSHLLF</sequence>
<dbReference type="STRING" id="945553.A0A0D2M2N8"/>
<feature type="compositionally biased region" description="Low complexity" evidence="1">
    <location>
        <begin position="673"/>
        <end position="692"/>
    </location>
</feature>
<evidence type="ECO:0000256" key="1">
    <source>
        <dbReference type="SAM" id="MobiDB-lite"/>
    </source>
</evidence>
<reference evidence="3" key="1">
    <citation type="submission" date="2014-04" db="EMBL/GenBank/DDBJ databases">
        <title>Evolutionary Origins and Diversification of the Mycorrhizal Mutualists.</title>
        <authorList>
            <consortium name="DOE Joint Genome Institute"/>
            <consortium name="Mycorrhizal Genomics Consortium"/>
            <person name="Kohler A."/>
            <person name="Kuo A."/>
            <person name="Nagy L.G."/>
            <person name="Floudas D."/>
            <person name="Copeland A."/>
            <person name="Barry K.W."/>
            <person name="Cichocki N."/>
            <person name="Veneault-Fourrey C."/>
            <person name="LaButti K."/>
            <person name="Lindquist E.A."/>
            <person name="Lipzen A."/>
            <person name="Lundell T."/>
            <person name="Morin E."/>
            <person name="Murat C."/>
            <person name="Riley R."/>
            <person name="Ohm R."/>
            <person name="Sun H."/>
            <person name="Tunlid A."/>
            <person name="Henrissat B."/>
            <person name="Grigoriev I.V."/>
            <person name="Hibbett D.S."/>
            <person name="Martin F."/>
        </authorList>
    </citation>
    <scope>NUCLEOTIDE SEQUENCE [LARGE SCALE GENOMIC DNA]</scope>
    <source>
        <strain evidence="3">FD-334 SS-4</strain>
    </source>
</reference>
<feature type="region of interest" description="Disordered" evidence="1">
    <location>
        <begin position="663"/>
        <end position="692"/>
    </location>
</feature>
<accession>A0A0D2M2N8</accession>
<evidence type="ECO:0000313" key="3">
    <source>
        <dbReference type="Proteomes" id="UP000054270"/>
    </source>
</evidence>
<feature type="compositionally biased region" description="Basic and acidic residues" evidence="1">
    <location>
        <begin position="112"/>
        <end position="128"/>
    </location>
</feature>
<dbReference type="EMBL" id="KN817603">
    <property type="protein sequence ID" value="KJA17448.1"/>
    <property type="molecule type" value="Genomic_DNA"/>
</dbReference>
<evidence type="ECO:0000313" key="2">
    <source>
        <dbReference type="EMBL" id="KJA17448.1"/>
    </source>
</evidence>
<keyword evidence="3" id="KW-1185">Reference proteome</keyword>
<name>A0A0D2M2N8_HYPSF</name>
<feature type="region of interest" description="Disordered" evidence="1">
    <location>
        <begin position="13"/>
        <end position="149"/>
    </location>
</feature>
<feature type="compositionally biased region" description="Low complexity" evidence="1">
    <location>
        <begin position="440"/>
        <end position="463"/>
    </location>
</feature>
<dbReference type="OrthoDB" id="3270652at2759"/>
<feature type="compositionally biased region" description="Polar residues" evidence="1">
    <location>
        <begin position="129"/>
        <end position="138"/>
    </location>
</feature>
<dbReference type="Proteomes" id="UP000054270">
    <property type="component" value="Unassembled WGS sequence"/>
</dbReference>
<feature type="region of interest" description="Disordered" evidence="1">
    <location>
        <begin position="290"/>
        <end position="315"/>
    </location>
</feature>
<feature type="region of interest" description="Disordered" evidence="1">
    <location>
        <begin position="541"/>
        <end position="566"/>
    </location>
</feature>
<gene>
    <name evidence="2" type="ORF">HYPSUDRAFT_46393</name>
</gene>
<feature type="compositionally biased region" description="Basic and acidic residues" evidence="1">
    <location>
        <begin position="413"/>
        <end position="433"/>
    </location>
</feature>
<protein>
    <submittedName>
        <fullName evidence="2">Uncharacterized protein</fullName>
    </submittedName>
</protein>
<organism evidence="2 3">
    <name type="scientific">Hypholoma sublateritium (strain FD-334 SS-4)</name>
    <dbReference type="NCBI Taxonomy" id="945553"/>
    <lineage>
        <taxon>Eukaryota</taxon>
        <taxon>Fungi</taxon>
        <taxon>Dikarya</taxon>
        <taxon>Basidiomycota</taxon>
        <taxon>Agaricomycotina</taxon>
        <taxon>Agaricomycetes</taxon>
        <taxon>Agaricomycetidae</taxon>
        <taxon>Agaricales</taxon>
        <taxon>Agaricineae</taxon>
        <taxon>Strophariaceae</taxon>
        <taxon>Hypholoma</taxon>
    </lineage>
</organism>
<dbReference type="OMA" id="RCVIELS"/>
<dbReference type="AlphaFoldDB" id="A0A0D2M2N8"/>